<feature type="chain" id="PRO_5022735196" description="Porin" evidence="1">
    <location>
        <begin position="25"/>
        <end position="475"/>
    </location>
</feature>
<evidence type="ECO:0000313" key="2">
    <source>
        <dbReference type="EMBL" id="TWU54556.1"/>
    </source>
</evidence>
<accession>A0A5C6F3D4</accession>
<gene>
    <name evidence="2" type="ORF">Poly51_32750</name>
</gene>
<protein>
    <recommendedName>
        <fullName evidence="4">Porin</fullName>
    </recommendedName>
</protein>
<evidence type="ECO:0000313" key="3">
    <source>
        <dbReference type="Proteomes" id="UP000318288"/>
    </source>
</evidence>
<dbReference type="Proteomes" id="UP000318288">
    <property type="component" value="Unassembled WGS sequence"/>
</dbReference>
<dbReference type="Pfam" id="PF07642">
    <property type="entry name" value="BBP2"/>
    <property type="match status" value="1"/>
</dbReference>
<dbReference type="EMBL" id="SJPW01000004">
    <property type="protein sequence ID" value="TWU54556.1"/>
    <property type="molecule type" value="Genomic_DNA"/>
</dbReference>
<dbReference type="InterPro" id="IPR011486">
    <property type="entry name" value="BBP2"/>
</dbReference>
<comment type="caution">
    <text evidence="2">The sequence shown here is derived from an EMBL/GenBank/DDBJ whole genome shotgun (WGS) entry which is preliminary data.</text>
</comment>
<sequence precursor="true">MRLNKLAFLAALCGGAVINAGSNASNLYGQTSSPHESAVSQVSYCDDEIPACGCEGSCDGTCDGGFMSGGFGDYSADCGTSDCGSGACGSGDYAMDCGAGGGCGEGGLFDSGFLGQGSLGEPISLLGECCGFSMGGWAQLGYHNNDLALFNSRKNDFQLHQAWVYAEKAIDTSNGFDIGGRVDYVYGTDGPDTQAFGIDTNSWDNGWDNGPDYGNALPQVYLEAGYGDLSVKVGHFYTIIGYEVVQATGNFFYSHAYTMYNSEPFTHSGALFTYNMTDDIDIFGGYVMGWDSGFDDNGDSVIGGSSVQLTDDLNITSTMIGGRFNDRAGSSERGYMTSTVAQLTLTEKLNYVFQTDLLNSKNAAGETVRETFGINQYLIRSINDRVQLGGRFEWWNVQADSQGYGLPAAAIGDYDIFAMTLGMNIKPHANVTIRPEIRWDWVDGNKDRLAAADFALLEDNAGDQTTFGIDTIFTY</sequence>
<dbReference type="AlphaFoldDB" id="A0A5C6F3D4"/>
<keyword evidence="3" id="KW-1185">Reference proteome</keyword>
<organism evidence="2 3">
    <name type="scientific">Rubripirellula tenax</name>
    <dbReference type="NCBI Taxonomy" id="2528015"/>
    <lineage>
        <taxon>Bacteria</taxon>
        <taxon>Pseudomonadati</taxon>
        <taxon>Planctomycetota</taxon>
        <taxon>Planctomycetia</taxon>
        <taxon>Pirellulales</taxon>
        <taxon>Pirellulaceae</taxon>
        <taxon>Rubripirellula</taxon>
    </lineage>
</organism>
<evidence type="ECO:0000256" key="1">
    <source>
        <dbReference type="SAM" id="SignalP"/>
    </source>
</evidence>
<name>A0A5C6F3D4_9BACT</name>
<proteinExistence type="predicted"/>
<keyword evidence="1" id="KW-0732">Signal</keyword>
<dbReference type="OrthoDB" id="9775763at2"/>
<evidence type="ECO:0008006" key="4">
    <source>
        <dbReference type="Google" id="ProtNLM"/>
    </source>
</evidence>
<reference evidence="2 3" key="1">
    <citation type="submission" date="2019-02" db="EMBL/GenBank/DDBJ databases">
        <title>Deep-cultivation of Planctomycetes and their phenomic and genomic characterization uncovers novel biology.</title>
        <authorList>
            <person name="Wiegand S."/>
            <person name="Jogler M."/>
            <person name="Boedeker C."/>
            <person name="Pinto D."/>
            <person name="Vollmers J."/>
            <person name="Rivas-Marin E."/>
            <person name="Kohn T."/>
            <person name="Peeters S.H."/>
            <person name="Heuer A."/>
            <person name="Rast P."/>
            <person name="Oberbeckmann S."/>
            <person name="Bunk B."/>
            <person name="Jeske O."/>
            <person name="Meyerdierks A."/>
            <person name="Storesund J.E."/>
            <person name="Kallscheuer N."/>
            <person name="Luecker S."/>
            <person name="Lage O.M."/>
            <person name="Pohl T."/>
            <person name="Merkel B.J."/>
            <person name="Hornburger P."/>
            <person name="Mueller R.-W."/>
            <person name="Bruemmer F."/>
            <person name="Labrenz M."/>
            <person name="Spormann A.M."/>
            <person name="Op Den Camp H."/>
            <person name="Overmann J."/>
            <person name="Amann R."/>
            <person name="Jetten M.S.M."/>
            <person name="Mascher T."/>
            <person name="Medema M.H."/>
            <person name="Devos D.P."/>
            <person name="Kaster A.-K."/>
            <person name="Ovreas L."/>
            <person name="Rohde M."/>
            <person name="Galperin M.Y."/>
            <person name="Jogler C."/>
        </authorList>
    </citation>
    <scope>NUCLEOTIDE SEQUENCE [LARGE SCALE GENOMIC DNA]</scope>
    <source>
        <strain evidence="2 3">Poly51</strain>
    </source>
</reference>
<dbReference type="RefSeq" id="WP_146458753.1">
    <property type="nucleotide sequence ID" value="NZ_SJPW01000004.1"/>
</dbReference>
<feature type="signal peptide" evidence="1">
    <location>
        <begin position="1"/>
        <end position="24"/>
    </location>
</feature>